<evidence type="ECO:0008006" key="3">
    <source>
        <dbReference type="Google" id="ProtNLM"/>
    </source>
</evidence>
<name>A0ABW0RV77_9BURK</name>
<dbReference type="EMBL" id="JBHSMZ010000004">
    <property type="protein sequence ID" value="MFC5548057.1"/>
    <property type="molecule type" value="Genomic_DNA"/>
</dbReference>
<dbReference type="RefSeq" id="WP_379768412.1">
    <property type="nucleotide sequence ID" value="NZ_JBHSMZ010000004.1"/>
</dbReference>
<organism evidence="1 2">
    <name type="scientific">Massilia aerilata</name>
    <dbReference type="NCBI Taxonomy" id="453817"/>
    <lineage>
        <taxon>Bacteria</taxon>
        <taxon>Pseudomonadati</taxon>
        <taxon>Pseudomonadota</taxon>
        <taxon>Betaproteobacteria</taxon>
        <taxon>Burkholderiales</taxon>
        <taxon>Oxalobacteraceae</taxon>
        <taxon>Telluria group</taxon>
        <taxon>Massilia</taxon>
    </lineage>
</organism>
<evidence type="ECO:0000313" key="1">
    <source>
        <dbReference type="EMBL" id="MFC5548057.1"/>
    </source>
</evidence>
<accession>A0ABW0RV77</accession>
<gene>
    <name evidence="1" type="ORF">ACFPO9_05965</name>
</gene>
<dbReference type="Proteomes" id="UP001596086">
    <property type="component" value="Unassembled WGS sequence"/>
</dbReference>
<keyword evidence="2" id="KW-1185">Reference proteome</keyword>
<reference evidence="2" key="1">
    <citation type="journal article" date="2019" name="Int. J. Syst. Evol. Microbiol.">
        <title>The Global Catalogue of Microorganisms (GCM) 10K type strain sequencing project: providing services to taxonomists for standard genome sequencing and annotation.</title>
        <authorList>
            <consortium name="The Broad Institute Genomics Platform"/>
            <consortium name="The Broad Institute Genome Sequencing Center for Infectious Disease"/>
            <person name="Wu L."/>
            <person name="Ma J."/>
        </authorList>
    </citation>
    <scope>NUCLEOTIDE SEQUENCE [LARGE SCALE GENOMIC DNA]</scope>
    <source>
        <strain evidence="2">CGMCC 4.5798</strain>
    </source>
</reference>
<evidence type="ECO:0000313" key="2">
    <source>
        <dbReference type="Proteomes" id="UP001596086"/>
    </source>
</evidence>
<sequence length="181" mass="19980">MAYTLLLSVAYPCHAQAPAQDSTTTQSRASYENAFRVISTSPSYVLITLIDARTGLSRPICTTANFLLGAIDREYELGHDRTAMIKASEIALKAEDHVFRFQRQAALDNIPVRYTGAELLAARNFLAPLSTDELKNKFSSLYADRRLDTKGYANDAIACVLIERGLSPKKADISGQVYLEL</sequence>
<proteinExistence type="predicted"/>
<comment type="caution">
    <text evidence="1">The sequence shown here is derived from an EMBL/GenBank/DDBJ whole genome shotgun (WGS) entry which is preliminary data.</text>
</comment>
<protein>
    <recommendedName>
        <fullName evidence="3">DUF1439 domain-containing protein</fullName>
    </recommendedName>
</protein>